<organism evidence="1 2">
    <name type="scientific">Nocardioides panzhihuensis</name>
    <dbReference type="NCBI Taxonomy" id="860243"/>
    <lineage>
        <taxon>Bacteria</taxon>
        <taxon>Bacillati</taxon>
        <taxon>Actinomycetota</taxon>
        <taxon>Actinomycetes</taxon>
        <taxon>Propionibacteriales</taxon>
        <taxon>Nocardioidaceae</taxon>
        <taxon>Nocardioides</taxon>
    </lineage>
</organism>
<dbReference type="Proteomes" id="UP000564496">
    <property type="component" value="Unassembled WGS sequence"/>
</dbReference>
<evidence type="ECO:0000313" key="1">
    <source>
        <dbReference type="EMBL" id="NYI79396.1"/>
    </source>
</evidence>
<keyword evidence="2" id="KW-1185">Reference proteome</keyword>
<dbReference type="RefSeq" id="WP_281365488.1">
    <property type="nucleotide sequence ID" value="NZ_JACBZR010000001.1"/>
</dbReference>
<accession>A0A7Z0DQB2</accession>
<name>A0A7Z0DQB2_9ACTN</name>
<proteinExistence type="predicted"/>
<reference evidence="1 2" key="1">
    <citation type="submission" date="2020-07" db="EMBL/GenBank/DDBJ databases">
        <title>Sequencing the genomes of 1000 actinobacteria strains.</title>
        <authorList>
            <person name="Klenk H.-P."/>
        </authorList>
    </citation>
    <scope>NUCLEOTIDE SEQUENCE [LARGE SCALE GENOMIC DNA]</scope>
    <source>
        <strain evidence="1 2">DSM 26487</strain>
    </source>
</reference>
<gene>
    <name evidence="1" type="ORF">BJ988_004044</name>
</gene>
<comment type="caution">
    <text evidence="1">The sequence shown here is derived from an EMBL/GenBank/DDBJ whole genome shotgun (WGS) entry which is preliminary data.</text>
</comment>
<dbReference type="EMBL" id="JACBZR010000001">
    <property type="protein sequence ID" value="NYI79396.1"/>
    <property type="molecule type" value="Genomic_DNA"/>
</dbReference>
<evidence type="ECO:0000313" key="2">
    <source>
        <dbReference type="Proteomes" id="UP000564496"/>
    </source>
</evidence>
<sequence>MGATGFITAFQEDVARTFFDLPESEGFLLAGGAALIALGRLSV</sequence>
<dbReference type="AlphaFoldDB" id="A0A7Z0DQB2"/>
<protein>
    <submittedName>
        <fullName evidence="1">Uncharacterized protein</fullName>
    </submittedName>
</protein>